<dbReference type="Gene3D" id="1.10.132.100">
    <property type="match status" value="1"/>
</dbReference>
<dbReference type="CDD" id="cd09729">
    <property type="entry name" value="Cse1_I-E"/>
    <property type="match status" value="1"/>
</dbReference>
<dbReference type="Pfam" id="PF09481">
    <property type="entry name" value="CRISPR_Cse1"/>
    <property type="match status" value="1"/>
</dbReference>
<dbReference type="RefSeq" id="WP_344321356.1">
    <property type="nucleotide sequence ID" value="NZ_BAAASZ010000013.1"/>
</dbReference>
<feature type="region of interest" description="Disordered" evidence="1">
    <location>
        <begin position="531"/>
        <end position="558"/>
    </location>
</feature>
<name>A0ABP5WTF8_9ACTN</name>
<protein>
    <submittedName>
        <fullName evidence="2">Type I-E CRISPR-associated protein Cse1/CasA</fullName>
    </submittedName>
</protein>
<gene>
    <name evidence="2" type="primary">casA</name>
    <name evidence="2" type="ORF">GCM10010405_15420</name>
</gene>
<accession>A0ABP5WTF8</accession>
<evidence type="ECO:0000313" key="2">
    <source>
        <dbReference type="EMBL" id="GAA2433343.1"/>
    </source>
</evidence>
<keyword evidence="3" id="KW-1185">Reference proteome</keyword>
<dbReference type="InterPro" id="IPR013381">
    <property type="entry name" value="CRISPR-assoc_prot_Cse1"/>
</dbReference>
<organism evidence="2 3">
    <name type="scientific">Streptomyces macrosporus</name>
    <dbReference type="NCBI Taxonomy" id="44032"/>
    <lineage>
        <taxon>Bacteria</taxon>
        <taxon>Bacillati</taxon>
        <taxon>Actinomycetota</taxon>
        <taxon>Actinomycetes</taxon>
        <taxon>Kitasatosporales</taxon>
        <taxon>Streptomycetaceae</taxon>
        <taxon>Streptomyces</taxon>
    </lineage>
</organism>
<evidence type="ECO:0000313" key="3">
    <source>
        <dbReference type="Proteomes" id="UP001501638"/>
    </source>
</evidence>
<dbReference type="NCBIfam" id="TIGR02547">
    <property type="entry name" value="casA_cse1"/>
    <property type="match status" value="1"/>
</dbReference>
<dbReference type="Proteomes" id="UP001501638">
    <property type="component" value="Unassembled WGS sequence"/>
</dbReference>
<dbReference type="EMBL" id="BAAASZ010000013">
    <property type="protein sequence ID" value="GAA2433343.1"/>
    <property type="molecule type" value="Genomic_DNA"/>
</dbReference>
<sequence length="558" mass="61511">MNGAAPGDGVSFDLTDRPWLPVQFQDGGRDELSLREVFARAAEIRRLVGDLPTQEFALLRLLLAILHDAVDGPEDIDAWAELWADDTPFAPVADYLDRHRHRFDLLHPRTPFFQVAGLETANGEVASLNRIVADVPNGEPFFTMRSPGVDRLDFAEAARWLVHAHAFDTSGIKSAAAGDPRAKSGKVYPLGVGWTGNLGGVYAEGDSLRETLLLNLVAADTGTIRVGDDDRPAWRREPCGPAAAEDLAGRPSGPRDVYTWQSRRVRLHFDREGVHGVVLCYGDPLQPHNRHRDEPMTGWRRSLAQEKKRGESLVYLPREHDPARVAWRGLAGLLAPRDQAATGRREPDAVLRPRVLDWVARLVTERVLPREHFLRACTVGALYGTQQSVIDEVVDDRVALAVVLLHESDRRFGQAAIDAVADADRAVKVLGDLAENLARAAGTDPEPRRSAARDLGYGALDAPFRHWLSRLGPDDDPQGERRRWQQQARTLIGRLGDRLVEEAGTAAWEGRVTDRGEWRNAASADLRFRSELGKALPGPSPIDEASASGEPTTQKVHA</sequence>
<comment type="caution">
    <text evidence="2">The sequence shown here is derived from an EMBL/GenBank/DDBJ whole genome shotgun (WGS) entry which is preliminary data.</text>
</comment>
<proteinExistence type="predicted"/>
<feature type="compositionally biased region" description="Polar residues" evidence="1">
    <location>
        <begin position="549"/>
        <end position="558"/>
    </location>
</feature>
<reference evidence="3" key="1">
    <citation type="journal article" date="2019" name="Int. J. Syst. Evol. Microbiol.">
        <title>The Global Catalogue of Microorganisms (GCM) 10K type strain sequencing project: providing services to taxonomists for standard genome sequencing and annotation.</title>
        <authorList>
            <consortium name="The Broad Institute Genomics Platform"/>
            <consortium name="The Broad Institute Genome Sequencing Center for Infectious Disease"/>
            <person name="Wu L."/>
            <person name="Ma J."/>
        </authorList>
    </citation>
    <scope>NUCLEOTIDE SEQUENCE [LARGE SCALE GENOMIC DNA]</scope>
    <source>
        <strain evidence="3">JCM 6305</strain>
    </source>
</reference>
<evidence type="ECO:0000256" key="1">
    <source>
        <dbReference type="SAM" id="MobiDB-lite"/>
    </source>
</evidence>